<comment type="caution">
    <text evidence="2">The sequence shown here is derived from an EMBL/GenBank/DDBJ whole genome shotgun (WGS) entry which is preliminary data.</text>
</comment>
<feature type="region of interest" description="Disordered" evidence="1">
    <location>
        <begin position="12"/>
        <end position="41"/>
    </location>
</feature>
<reference evidence="3" key="1">
    <citation type="journal article" date="2019" name="Int. J. Syst. Evol. Microbiol.">
        <title>The Global Catalogue of Microorganisms (GCM) 10K type strain sequencing project: providing services to taxonomists for standard genome sequencing and annotation.</title>
        <authorList>
            <consortium name="The Broad Institute Genomics Platform"/>
            <consortium name="The Broad Institute Genome Sequencing Center for Infectious Disease"/>
            <person name="Wu L."/>
            <person name="Ma J."/>
        </authorList>
    </citation>
    <scope>NUCLEOTIDE SEQUENCE [LARGE SCALE GENOMIC DNA]</scope>
    <source>
        <strain evidence="3">CGMCC 4.7248</strain>
    </source>
</reference>
<sequence>MARTAAPAALKLLTGRAEGRDSGGRKVNPGPAFRRIPPKPPTWLSREASAEWRRVVPGLSRLDLLKEEDRAMLAAYCETWAVFVTATRDVTLTGLTIVQTTTRPDGSVSERTVPNPSVAIARNAGRELRGFAAQFGLSPSTEQALSRGADDGNEDDNPFA</sequence>
<dbReference type="Pfam" id="PF05119">
    <property type="entry name" value="Terminase_4"/>
    <property type="match status" value="1"/>
</dbReference>
<protein>
    <submittedName>
        <fullName evidence="2">Phage terminase small subunit P27 family</fullName>
    </submittedName>
</protein>
<accession>A0ABW0UP96</accession>
<feature type="compositionally biased region" description="Acidic residues" evidence="1">
    <location>
        <begin position="151"/>
        <end position="160"/>
    </location>
</feature>
<name>A0ABW0UP96_9ACTN</name>
<proteinExistence type="predicted"/>
<dbReference type="Proteomes" id="UP001596154">
    <property type="component" value="Unassembled WGS sequence"/>
</dbReference>
<feature type="region of interest" description="Disordered" evidence="1">
    <location>
        <begin position="139"/>
        <end position="160"/>
    </location>
</feature>
<dbReference type="NCBIfam" id="TIGR01558">
    <property type="entry name" value="sm_term_P27"/>
    <property type="match status" value="1"/>
</dbReference>
<gene>
    <name evidence="2" type="ORF">ACFPZJ_08085</name>
</gene>
<organism evidence="2 3">
    <name type="scientific">Streptomyces bullii</name>
    <dbReference type="NCBI Taxonomy" id="349910"/>
    <lineage>
        <taxon>Bacteria</taxon>
        <taxon>Bacillati</taxon>
        <taxon>Actinomycetota</taxon>
        <taxon>Actinomycetes</taxon>
        <taxon>Kitasatosporales</taxon>
        <taxon>Streptomycetaceae</taxon>
        <taxon>Streptomyces</taxon>
    </lineage>
</organism>
<evidence type="ECO:0000313" key="3">
    <source>
        <dbReference type="Proteomes" id="UP001596154"/>
    </source>
</evidence>
<dbReference type="InterPro" id="IPR006448">
    <property type="entry name" value="Phage_term_ssu_P27"/>
</dbReference>
<evidence type="ECO:0000313" key="2">
    <source>
        <dbReference type="EMBL" id="MFC5633751.1"/>
    </source>
</evidence>
<dbReference type="RefSeq" id="WP_381019096.1">
    <property type="nucleotide sequence ID" value="NZ_JBHSNY010000003.1"/>
</dbReference>
<keyword evidence="3" id="KW-1185">Reference proteome</keyword>
<evidence type="ECO:0000256" key="1">
    <source>
        <dbReference type="SAM" id="MobiDB-lite"/>
    </source>
</evidence>
<dbReference type="EMBL" id="JBHSNY010000003">
    <property type="protein sequence ID" value="MFC5633751.1"/>
    <property type="molecule type" value="Genomic_DNA"/>
</dbReference>